<dbReference type="Gene3D" id="2.70.70.10">
    <property type="entry name" value="Glucose Permease (Domain IIA)"/>
    <property type="match status" value="1"/>
</dbReference>
<feature type="region of interest" description="Disordered" evidence="1">
    <location>
        <begin position="330"/>
        <end position="356"/>
    </location>
</feature>
<proteinExistence type="predicted"/>
<dbReference type="CDD" id="cd12797">
    <property type="entry name" value="M23_peptidase"/>
    <property type="match status" value="1"/>
</dbReference>
<gene>
    <name evidence="2" type="ORF">ATO9_01955</name>
</gene>
<dbReference type="eggNOG" id="COG4942">
    <property type="taxonomic scope" value="Bacteria"/>
</dbReference>
<name>A0A0A0EIS4_9RHOB</name>
<dbReference type="OrthoDB" id="9809144at2"/>
<dbReference type="Proteomes" id="UP000030004">
    <property type="component" value="Unassembled WGS sequence"/>
</dbReference>
<dbReference type="InterPro" id="IPR011055">
    <property type="entry name" value="Dup_hybrid_motif"/>
</dbReference>
<evidence type="ECO:0000256" key="1">
    <source>
        <dbReference type="SAM" id="MobiDB-lite"/>
    </source>
</evidence>
<sequence length="373" mass="39106">MAVAALLPAGAMAQSDPADAARAAARQIEAATADLQAAQDAPDRVAALTETTRAFEAGLAAMRDGLRRVSAREAEIARELQSREGEIAQLLGTLQVMGGQGSPVVFLHPSGPVGTARSAMIVADVSRGMEAEAAKLRTDLEEVQVLRQLQESAARRLSDGLRGVQEARTALSQAVSDRTDLPRKFTEDPIQTGLLIASTETLGAFASGLADIAEDERPLDLPPVSALRGDIPAPVLGRVLRRSGEPDAAGIIRPGVVLATRARALVTSPTAATIRYRGPLLDYGNVMILEPEPGILFVFAGLDVVYGAAGDVLSAGDPVGLMGGEDADLGDVISDGDTGQQTTGNGRSETLYVEVRQDNIPQNPDEWFRGMKD</sequence>
<organism evidence="2 3">
    <name type="scientific">Pseudooceanicola atlanticus</name>
    <dbReference type="NCBI Taxonomy" id="1461694"/>
    <lineage>
        <taxon>Bacteria</taxon>
        <taxon>Pseudomonadati</taxon>
        <taxon>Pseudomonadota</taxon>
        <taxon>Alphaproteobacteria</taxon>
        <taxon>Rhodobacterales</taxon>
        <taxon>Paracoccaceae</taxon>
        <taxon>Pseudooceanicola</taxon>
    </lineage>
</organism>
<dbReference type="STRING" id="1461694.ATO9_01955"/>
<keyword evidence="3" id="KW-1185">Reference proteome</keyword>
<comment type="caution">
    <text evidence="2">The sequence shown here is derived from an EMBL/GenBank/DDBJ whole genome shotgun (WGS) entry which is preliminary data.</text>
</comment>
<evidence type="ECO:0000313" key="3">
    <source>
        <dbReference type="Proteomes" id="UP000030004"/>
    </source>
</evidence>
<dbReference type="AlphaFoldDB" id="A0A0A0EIS4"/>
<reference evidence="2 3" key="1">
    <citation type="journal article" date="2015" name="Antonie Van Leeuwenhoek">
        <title>Pseudooceanicola atlanticus gen. nov. sp. nov., isolated from surface seawater of the Atlantic Ocean and reclassification of Oceanicola batsensis, Oceanicola marinus, Oceanicola nitratireducens, Oceanicola nanhaiensis, Oceanicola antarcticus and Oceanicola flagellatus, as Pseudooceanicola batsensis comb. nov., Pseudooceanicola marinus comb. nov., Pseudooceanicola nitratireducens comb. nov., Pseudooceanicola nanhaiensis comb. nov., Pseudooceanicola antarcticus comb. nov., and Pseudooceanicola flagellatus comb. nov.</title>
        <authorList>
            <person name="Lai Q."/>
            <person name="Li G."/>
            <person name="Liu X."/>
            <person name="Du Y."/>
            <person name="Sun F."/>
            <person name="Shao Z."/>
        </authorList>
    </citation>
    <scope>NUCLEOTIDE SEQUENCE [LARGE SCALE GENOMIC DNA]</scope>
    <source>
        <strain evidence="2 3">22II-s11g</strain>
    </source>
</reference>
<protein>
    <submittedName>
        <fullName evidence="2">Peptidase M23B</fullName>
    </submittedName>
</protein>
<feature type="compositionally biased region" description="Low complexity" evidence="1">
    <location>
        <begin position="335"/>
        <end position="344"/>
    </location>
</feature>
<dbReference type="EMBL" id="AQQX01000001">
    <property type="protein sequence ID" value="KGM50284.1"/>
    <property type="molecule type" value="Genomic_DNA"/>
</dbReference>
<accession>A0A0A0EIS4</accession>
<dbReference type="SUPFAM" id="SSF51261">
    <property type="entry name" value="Duplicated hybrid motif"/>
    <property type="match status" value="1"/>
</dbReference>
<evidence type="ECO:0000313" key="2">
    <source>
        <dbReference type="EMBL" id="KGM50284.1"/>
    </source>
</evidence>